<organism evidence="1 2">
    <name type="scientific">Paraburkholderia phenazinium</name>
    <dbReference type="NCBI Taxonomy" id="60549"/>
    <lineage>
        <taxon>Bacteria</taxon>
        <taxon>Pseudomonadati</taxon>
        <taxon>Pseudomonadota</taxon>
        <taxon>Betaproteobacteria</taxon>
        <taxon>Burkholderiales</taxon>
        <taxon>Burkholderiaceae</taxon>
        <taxon>Paraburkholderia</taxon>
    </lineage>
</organism>
<dbReference type="AlphaFoldDB" id="A0A1G8NYB8"/>
<dbReference type="Gene3D" id="3.40.50.1820">
    <property type="entry name" value="alpha/beta hydrolase"/>
    <property type="match status" value="1"/>
</dbReference>
<proteinExistence type="predicted"/>
<evidence type="ECO:0000313" key="1">
    <source>
        <dbReference type="EMBL" id="SDI84530.1"/>
    </source>
</evidence>
<name>A0A1G8NYB8_9BURK</name>
<dbReference type="InterPro" id="IPR029058">
    <property type="entry name" value="AB_hydrolase_fold"/>
</dbReference>
<dbReference type="EMBL" id="FNCJ01000038">
    <property type="protein sequence ID" value="SDI84530.1"/>
    <property type="molecule type" value="Genomic_DNA"/>
</dbReference>
<protein>
    <submittedName>
        <fullName evidence="1">Uncharacterized protein</fullName>
    </submittedName>
</protein>
<reference evidence="1 2" key="1">
    <citation type="submission" date="2016-10" db="EMBL/GenBank/DDBJ databases">
        <authorList>
            <person name="de Groot N.N."/>
        </authorList>
    </citation>
    <scope>NUCLEOTIDE SEQUENCE [LARGE SCALE GENOMIC DNA]</scope>
    <source>
        <strain evidence="1 2">LMG 2247</strain>
    </source>
</reference>
<evidence type="ECO:0000313" key="2">
    <source>
        <dbReference type="Proteomes" id="UP000199706"/>
    </source>
</evidence>
<sequence>MLNDWGTYSAPGAPDLMRTKAVTRIESIELIDGAGYWIQQEQPGRLSELLLAFIKDVGGVDHTGC</sequence>
<gene>
    <name evidence="1" type="ORF">SAMN05216466_1386</name>
</gene>
<dbReference type="Proteomes" id="UP000199706">
    <property type="component" value="Unassembled WGS sequence"/>
</dbReference>
<dbReference type="SUPFAM" id="SSF53474">
    <property type="entry name" value="alpha/beta-Hydrolases"/>
    <property type="match status" value="1"/>
</dbReference>
<accession>A0A1G8NYB8</accession>